<dbReference type="Proteomes" id="UP000005090">
    <property type="component" value="Chromosome"/>
</dbReference>
<dbReference type="Pfam" id="PF08668">
    <property type="entry name" value="HDOD"/>
    <property type="match status" value="1"/>
</dbReference>
<accession>H8GKN3</accession>
<dbReference type="AlphaFoldDB" id="H8GKN3"/>
<protein>
    <submittedName>
        <fullName evidence="2">Putative domain HDIG-containing protein</fullName>
    </submittedName>
</protein>
<dbReference type="PROSITE" id="PS51833">
    <property type="entry name" value="HDOD"/>
    <property type="match status" value="1"/>
</dbReference>
<dbReference type="NCBIfam" id="TIGR00277">
    <property type="entry name" value="HDIG"/>
    <property type="match status" value="1"/>
</dbReference>
<evidence type="ECO:0000313" key="2">
    <source>
        <dbReference type="EMBL" id="EIC28041.1"/>
    </source>
</evidence>
<dbReference type="HOGENOM" id="CLU_048246_4_2_6"/>
<dbReference type="InterPro" id="IPR006675">
    <property type="entry name" value="HDIG_dom"/>
</dbReference>
<feature type="domain" description="HDOD" evidence="1">
    <location>
        <begin position="16"/>
        <end position="213"/>
    </location>
</feature>
<keyword evidence="3" id="KW-1185">Reference proteome</keyword>
<proteinExistence type="predicted"/>
<dbReference type="eggNOG" id="COG1639">
    <property type="taxonomic scope" value="Bacteria"/>
</dbReference>
<dbReference type="RefSeq" id="WP_005368686.1">
    <property type="nucleotide sequence ID" value="NZ_CM001475.1"/>
</dbReference>
<dbReference type="CDD" id="cd00077">
    <property type="entry name" value="HDc"/>
    <property type="match status" value="1"/>
</dbReference>
<dbReference type="SUPFAM" id="SSF109604">
    <property type="entry name" value="HD-domain/PDEase-like"/>
    <property type="match status" value="1"/>
</dbReference>
<dbReference type="InterPro" id="IPR052340">
    <property type="entry name" value="RNase_Y/CdgJ"/>
</dbReference>
<dbReference type="STRING" id="686340.Metal_0174"/>
<reference evidence="2 3" key="1">
    <citation type="journal article" date="2013" name="Genome Announc.">
        <title>Genome Sequence of the Obligate Gammaproteobacterial Methanotroph Methylomicrobium album Strain BG8.</title>
        <authorList>
            <person name="Kits K.D."/>
            <person name="Kalyuzhnaya M.G."/>
            <person name="Klotz M.G."/>
            <person name="Jetten M.S."/>
            <person name="Op den Camp H.J."/>
            <person name="Vuilleumier S."/>
            <person name="Bringel F."/>
            <person name="Dispirito A.A."/>
            <person name="Murrell J.C."/>
            <person name="Bruce D."/>
            <person name="Cheng J.F."/>
            <person name="Copeland A."/>
            <person name="Goodwin L."/>
            <person name="Hauser L."/>
            <person name="Lajus A."/>
            <person name="Land M.L."/>
            <person name="Lapidus A."/>
            <person name="Lucas S."/>
            <person name="Medigue C."/>
            <person name="Pitluck S."/>
            <person name="Woyke T."/>
            <person name="Zeytun A."/>
            <person name="Stein L.Y."/>
        </authorList>
    </citation>
    <scope>NUCLEOTIDE SEQUENCE [LARGE SCALE GENOMIC DNA]</scope>
    <source>
        <strain evidence="2 3">BG8</strain>
    </source>
</reference>
<evidence type="ECO:0000313" key="3">
    <source>
        <dbReference type="Proteomes" id="UP000005090"/>
    </source>
</evidence>
<dbReference type="Gene3D" id="1.10.3210.10">
    <property type="entry name" value="Hypothetical protein af1432"/>
    <property type="match status" value="1"/>
</dbReference>
<dbReference type="InterPro" id="IPR013976">
    <property type="entry name" value="HDOD"/>
</dbReference>
<gene>
    <name evidence="2" type="ORF">Metal_0174</name>
</gene>
<dbReference type="InterPro" id="IPR003607">
    <property type="entry name" value="HD/PDEase_dom"/>
</dbReference>
<dbReference type="PANTHER" id="PTHR33525">
    <property type="match status" value="1"/>
</dbReference>
<dbReference type="EMBL" id="CM001475">
    <property type="protein sequence ID" value="EIC28041.1"/>
    <property type="molecule type" value="Genomic_DNA"/>
</dbReference>
<sequence>MESPNYAELVALVEKMPAFPKSVQRVVQLTANIEVPAKEIVQVIECDPVLTVKILKVINSAFYGLSHKINSIQRAVVHVGLNTVKNLAMSIAAMGMLKTSNKAGFNPSAFLLHALTTAEISRKLAERAGLSQQACGDCFVAGLLHDFGKVVFAEFRPEGFKLALAKSKEENMPLHLCEQAFLGIDHAEAGALLAEKWELSELLTETIRHHHHPPDNAFGECLFAANQIGKRLRYGDGGNPVTEAFPETVVNRFGLSLEALIDDLGNLDVIAQGAELFIKP</sequence>
<name>H8GKN3_METAL</name>
<organism evidence="2 3">
    <name type="scientific">Methylomicrobium album BG8</name>
    <dbReference type="NCBI Taxonomy" id="686340"/>
    <lineage>
        <taxon>Bacteria</taxon>
        <taxon>Pseudomonadati</taxon>
        <taxon>Pseudomonadota</taxon>
        <taxon>Gammaproteobacteria</taxon>
        <taxon>Methylococcales</taxon>
        <taxon>Methylococcaceae</taxon>
        <taxon>Methylomicrobium</taxon>
    </lineage>
</organism>
<dbReference type="PANTHER" id="PTHR33525:SF3">
    <property type="entry name" value="RIBONUCLEASE Y"/>
    <property type="match status" value="1"/>
</dbReference>
<evidence type="ECO:0000259" key="1">
    <source>
        <dbReference type="PROSITE" id="PS51833"/>
    </source>
</evidence>